<dbReference type="SUPFAM" id="SSF49785">
    <property type="entry name" value="Galactose-binding domain-like"/>
    <property type="match status" value="2"/>
</dbReference>
<protein>
    <submittedName>
        <fullName evidence="4">Uncharacterized protein YjdB</fullName>
    </submittedName>
</protein>
<keyword evidence="2" id="KW-0732">Signal</keyword>
<name>A0A7W5GDK6_9BACL</name>
<dbReference type="SUPFAM" id="SSF49899">
    <property type="entry name" value="Concanavalin A-like lectins/glucanases"/>
    <property type="match status" value="1"/>
</dbReference>
<evidence type="ECO:0000256" key="1">
    <source>
        <dbReference type="ARBA" id="ARBA00022801"/>
    </source>
</evidence>
<evidence type="ECO:0000259" key="3">
    <source>
        <dbReference type="PROSITE" id="PS50022"/>
    </source>
</evidence>
<dbReference type="Gene3D" id="2.160.20.10">
    <property type="entry name" value="Single-stranded right-handed beta-helix, Pectin lyase-like"/>
    <property type="match status" value="2"/>
</dbReference>
<dbReference type="SMART" id="SM00635">
    <property type="entry name" value="BID_2"/>
    <property type="match status" value="2"/>
</dbReference>
<gene>
    <name evidence="4" type="ORF">FHS16_005651</name>
</gene>
<feature type="chain" id="PRO_5031059841" evidence="2">
    <location>
        <begin position="33"/>
        <end position="1366"/>
    </location>
</feature>
<dbReference type="PROSITE" id="PS50022">
    <property type="entry name" value="FA58C_3"/>
    <property type="match status" value="2"/>
</dbReference>
<proteinExistence type="predicted"/>
<evidence type="ECO:0000313" key="4">
    <source>
        <dbReference type="EMBL" id="MBB3155543.1"/>
    </source>
</evidence>
<dbReference type="SUPFAM" id="SSF51126">
    <property type="entry name" value="Pectin lyase-like"/>
    <property type="match status" value="2"/>
</dbReference>
<dbReference type="SUPFAM" id="SSF49373">
    <property type="entry name" value="Invasin/intimin cell-adhesion fragments"/>
    <property type="match status" value="2"/>
</dbReference>
<dbReference type="InterPro" id="IPR011050">
    <property type="entry name" value="Pectin_lyase_fold/virulence"/>
</dbReference>
<dbReference type="EMBL" id="JACHXW010000026">
    <property type="protein sequence ID" value="MBB3155543.1"/>
    <property type="molecule type" value="Genomic_DNA"/>
</dbReference>
<dbReference type="RefSeq" id="WP_183570333.1">
    <property type="nucleotide sequence ID" value="NZ_CBCSLB010000026.1"/>
</dbReference>
<dbReference type="InterPro" id="IPR041542">
    <property type="entry name" value="GH43_C2"/>
</dbReference>
<dbReference type="InterPro" id="IPR003343">
    <property type="entry name" value="Big_2"/>
</dbReference>
<dbReference type="Pfam" id="PF17851">
    <property type="entry name" value="GH43_C2"/>
    <property type="match status" value="1"/>
</dbReference>
<dbReference type="InterPro" id="IPR003305">
    <property type="entry name" value="CenC_carb-bd"/>
</dbReference>
<dbReference type="Pfam" id="PF02368">
    <property type="entry name" value="Big_2"/>
    <property type="match status" value="2"/>
</dbReference>
<reference evidence="4 5" key="1">
    <citation type="submission" date="2020-08" db="EMBL/GenBank/DDBJ databases">
        <title>Genomic Encyclopedia of Type Strains, Phase III (KMG-III): the genomes of soil and plant-associated and newly described type strains.</title>
        <authorList>
            <person name="Whitman W."/>
        </authorList>
    </citation>
    <scope>NUCLEOTIDE SEQUENCE [LARGE SCALE GENOMIC DNA]</scope>
    <source>
        <strain evidence="4 5">CECT 8234</strain>
    </source>
</reference>
<organism evidence="4 5">
    <name type="scientific">Paenibacillus endophyticus</name>
    <dbReference type="NCBI Taxonomy" id="1294268"/>
    <lineage>
        <taxon>Bacteria</taxon>
        <taxon>Bacillati</taxon>
        <taxon>Bacillota</taxon>
        <taxon>Bacilli</taxon>
        <taxon>Bacillales</taxon>
        <taxon>Paenibacillaceae</taxon>
        <taxon>Paenibacillus</taxon>
    </lineage>
</organism>
<dbReference type="Pfam" id="PF22633">
    <property type="entry name" value="F5_F8_type_C_2"/>
    <property type="match status" value="1"/>
</dbReference>
<dbReference type="Gene3D" id="2.60.40.1080">
    <property type="match status" value="2"/>
</dbReference>
<feature type="signal peptide" evidence="2">
    <location>
        <begin position="1"/>
        <end position="32"/>
    </location>
</feature>
<dbReference type="Pfam" id="PF13229">
    <property type="entry name" value="Beta_helix"/>
    <property type="match status" value="1"/>
</dbReference>
<dbReference type="Pfam" id="PF02018">
    <property type="entry name" value="CBM_4_9"/>
    <property type="match status" value="1"/>
</dbReference>
<dbReference type="InterPro" id="IPR008979">
    <property type="entry name" value="Galactose-bd-like_sf"/>
</dbReference>
<dbReference type="Gene3D" id="2.60.120.200">
    <property type="match status" value="1"/>
</dbReference>
<dbReference type="InterPro" id="IPR013320">
    <property type="entry name" value="ConA-like_dom_sf"/>
</dbReference>
<feature type="domain" description="F5/8 type C" evidence="3">
    <location>
        <begin position="964"/>
        <end position="1118"/>
    </location>
</feature>
<dbReference type="SMART" id="SM00710">
    <property type="entry name" value="PbH1"/>
    <property type="match status" value="7"/>
</dbReference>
<dbReference type="InterPro" id="IPR000421">
    <property type="entry name" value="FA58C"/>
</dbReference>
<sequence length="1366" mass="145265">MGIMNKLHSRLAVLALIWTMLVAMITPMAASAAAGESSNSTGISGEAVAATGTVYYVDDLEGSDENAGTSPEEAWQTLDKVNANSFQPGDAILFKAGGAWSGMLSPQGSGSDGEPIVIDKYGEGEKPLIAGDGADAAIYFYNQEYWEVRNLEITNFAELPGQRRGIHVSGDSGNDWSNMREYKHFVFEYLEIHSVKGQQGGGWHSGGIIVWGPAWNYAVSDVVVRNNKIYSLDSVGVYLNGATRNFSSGNKIENNMIYDISADGAVLLNTMDGIIQNNVVFDTHKRAGGYHVPLWTWGTQDAVIQYNEVFNTYPGGDAMAYDSDFNSMGTIIQYNYSHNNAGGFVLAINDGTNSANFNRDTIIRYNISQNDKHTVFTIGGPVENTLIHNNTVYLPEHATTRVVGSGEWGGYATDTYFYNNVLVNLGTGGYSFGQSTNNVFDSNLFYGNHPANVVAMDANAIMADPLLTSPGSATIGRDTVDGYLLLQGSPAIGAGRVIPGNGGLDYWGNAVSATASPNIGAYEGPGLDPANLPPLPPSPEDANLLANAGFESGDFTGWGFHYNGAEIASSGMRSGAYAAKLANAGSGMEQQLSGLEPNTMYILSGYGKGVGGGSAVLGVKNYGETFQDVHVNSTAYGYKDIVFRTGATNTSATIYLYKSVAAGEVYFDDLSLIEYGEVPGSAPAIVVPPPVFVEGDSDNFNAAELDDQWNFIRENNAKWSLDDRAGYMTIAGESGDIVDGQATAKNILLTGAPEGDWTIDTRMVGKPTSQWSQGGLIVYENDQSYLRLTRLFGSGNQLQFTKQIDAVRQHAEVADTIDSEVAYLRIVKQGNSYSGYYSADGISYTQVWTTQTADLAEPKIGFIVCAGTGLTASFDYFHITPADATNPPSVTGVSLDASELSVHVGETAVLSATVEPIEAGNKAVAWNSSNPAVAQVDAGGYVTANEEGTAVITVTTEDGSLTDTVAVEVLPPKPGNVAPLATATASSSHENGSFPPSLVIDGIKNQDASRWISNTTAAGPHWVEVAWDSYYEIDQVNVYSGFRSLNDRQITDFAIQYWDGMAWQTAATVTDNAQDGRYDQYNELTFPAIVTNKLRMWITTGSGHDNIARLFELEAYGVATEVDPVPAASIAVAGANGAASLPINGTLQLTASVLPANATDKTVTWTVTDVNGSPTSLATIDQNGLLATQATIGSVKATATANDGSGVSGDLIVTILSAPPTMSNIAPLAALTASSTHLSNAKELATDGLKTNASRWISASGLTAPQWLELEWDAPQTINAVKVWSGFLSYGGQQLADFQIQYWDGSAWQTAASVAGNTSDYFNGGYNNLTFPAVTTDKLRWYITKGSKNDNMARLFEVEVWGAEAP</sequence>
<feature type="domain" description="F5/8 type C" evidence="3">
    <location>
        <begin position="1217"/>
        <end position="1363"/>
    </location>
</feature>
<dbReference type="GO" id="GO:0016798">
    <property type="term" value="F:hydrolase activity, acting on glycosyl bonds"/>
    <property type="evidence" value="ECO:0007669"/>
    <property type="project" value="InterPro"/>
</dbReference>
<dbReference type="InterPro" id="IPR008964">
    <property type="entry name" value="Invasin/intimin_cell_adhesion"/>
</dbReference>
<accession>A0A7W5GDK6</accession>
<evidence type="ECO:0000313" key="5">
    <source>
        <dbReference type="Proteomes" id="UP000518605"/>
    </source>
</evidence>
<dbReference type="Gene3D" id="2.60.120.260">
    <property type="entry name" value="Galactose-binding domain-like"/>
    <property type="match status" value="3"/>
</dbReference>
<dbReference type="Proteomes" id="UP000518605">
    <property type="component" value="Unassembled WGS sequence"/>
</dbReference>
<dbReference type="InterPro" id="IPR006626">
    <property type="entry name" value="PbH1"/>
</dbReference>
<evidence type="ECO:0000256" key="2">
    <source>
        <dbReference type="SAM" id="SignalP"/>
    </source>
</evidence>
<keyword evidence="5" id="KW-1185">Reference proteome</keyword>
<dbReference type="Pfam" id="PF00754">
    <property type="entry name" value="F5_F8_type_C"/>
    <property type="match status" value="1"/>
</dbReference>
<dbReference type="InterPro" id="IPR012334">
    <property type="entry name" value="Pectin_lyas_fold"/>
</dbReference>
<keyword evidence="1" id="KW-0378">Hydrolase</keyword>
<comment type="caution">
    <text evidence="4">The sequence shown here is derived from an EMBL/GenBank/DDBJ whole genome shotgun (WGS) entry which is preliminary data.</text>
</comment>
<dbReference type="InterPro" id="IPR039448">
    <property type="entry name" value="Beta_helix"/>
</dbReference>